<evidence type="ECO:0008006" key="3">
    <source>
        <dbReference type="Google" id="ProtNLM"/>
    </source>
</evidence>
<accession>A0A7V8NXJ5</accession>
<proteinExistence type="predicted"/>
<protein>
    <recommendedName>
        <fullName evidence="3">Metallophosphoesterase</fullName>
    </recommendedName>
</protein>
<reference evidence="1" key="1">
    <citation type="submission" date="2020-06" db="EMBL/GenBank/DDBJ databases">
        <title>Legume-microbial interactions unlock mineral nutrients during tropical forest succession.</title>
        <authorList>
            <person name="Epihov D.Z."/>
        </authorList>
    </citation>
    <scope>NUCLEOTIDE SEQUENCE [LARGE SCALE GENOMIC DNA]</scope>
    <source>
        <strain evidence="1">Pan2503</strain>
    </source>
</reference>
<dbReference type="EMBL" id="JACDQQ010002871">
    <property type="protein sequence ID" value="MBA0089196.1"/>
    <property type="molecule type" value="Genomic_DNA"/>
</dbReference>
<sequence>MVAPEFVLHAGHISHLSKPDECDTVAQMLGDANPTAIFYVPGQHDLPYDDGKQALG</sequence>
<evidence type="ECO:0000313" key="1">
    <source>
        <dbReference type="EMBL" id="MBA0089196.1"/>
    </source>
</evidence>
<keyword evidence="2" id="KW-1185">Reference proteome</keyword>
<comment type="caution">
    <text evidence="1">The sequence shown here is derived from an EMBL/GenBank/DDBJ whole genome shotgun (WGS) entry which is preliminary data.</text>
</comment>
<dbReference type="Proteomes" id="UP000567293">
    <property type="component" value="Unassembled WGS sequence"/>
</dbReference>
<dbReference type="InterPro" id="IPR029052">
    <property type="entry name" value="Metallo-depent_PP-like"/>
</dbReference>
<dbReference type="SUPFAM" id="SSF56300">
    <property type="entry name" value="Metallo-dependent phosphatases"/>
    <property type="match status" value="1"/>
</dbReference>
<organism evidence="1 2">
    <name type="scientific">Candidatus Acidiferrum panamense</name>
    <dbReference type="NCBI Taxonomy" id="2741543"/>
    <lineage>
        <taxon>Bacteria</taxon>
        <taxon>Pseudomonadati</taxon>
        <taxon>Acidobacteriota</taxon>
        <taxon>Terriglobia</taxon>
        <taxon>Candidatus Acidiferrales</taxon>
        <taxon>Candidatus Acidiferrum</taxon>
    </lineage>
</organism>
<dbReference type="AlphaFoldDB" id="A0A7V8NXJ5"/>
<name>A0A7V8NXJ5_9BACT</name>
<evidence type="ECO:0000313" key="2">
    <source>
        <dbReference type="Proteomes" id="UP000567293"/>
    </source>
</evidence>
<gene>
    <name evidence="1" type="ORF">HRJ53_29750</name>
</gene>